<sequence length="582" mass="66605">MPLHLLGKKSWNVYNTVNVDRVRRDEADAQAREEAEEQRMQDEDAATRIAILRGEPAAPLPDSAPVGDADSRANTRVPRSREAGTDGKRERKRRKLRGEDDTDADIRFAREDVEAGQKAKTALAKKDTDDAPLVDHAGHLQLIPAPDEKAIRKAGKNAEVEAEKAKKRKREEDQYMMKFSNAAGYSNGMEKPWYASNKLAKQEKDAASTAVALSDVQEKDAWGNEDPRRKNREQNRISSSDPFAAMQHAQRQLKQSSVDKERWQRERAAELEELKKTEDRRRRREKHQERHHDVNKLEGFSLDAPPNRERSEHGRHHGHRHRHHSKERLSGEHSERRARRHQDKQPVSKELYLNCELIREWLQRSPPKIASMSMSQEDGPSIMVMPLAILGKALEEGYDPVKHDAPQKLQVSVDTIPATHHLEAWWLAKERTLPPSLRLEGFTMIFTRPVFSHDPANYDTHAAEAIKELIEHGANLYVDRLRMDIVHVGDVLCTDGEVRGKWLVDNRPAYAIEEDEVDTYGADDITAPFSTQPNNERAAYLYIMIEKEMEEEVNEEGDAGEVKEEHTNEAAESDDLISRRLE</sequence>
<dbReference type="PANTHER" id="PTHR22093">
    <property type="entry name" value="LEUKOCYTE RECEPTOR CLUSTER LRC MEMBER 1"/>
    <property type="match status" value="1"/>
</dbReference>
<dbReference type="SMART" id="SM01083">
    <property type="entry name" value="Cir_N"/>
    <property type="match status" value="1"/>
</dbReference>
<protein>
    <recommendedName>
        <fullName evidence="2">CBF1-interacting co-repressor CIR N-terminal domain-containing protein</fullName>
    </recommendedName>
</protein>
<evidence type="ECO:0000259" key="2">
    <source>
        <dbReference type="SMART" id="SM01083"/>
    </source>
</evidence>
<reference evidence="3" key="1">
    <citation type="submission" date="2023-08" db="EMBL/GenBank/DDBJ databases">
        <title>Black Yeasts Isolated from many extreme environments.</title>
        <authorList>
            <person name="Coleine C."/>
            <person name="Stajich J.E."/>
            <person name="Selbmann L."/>
        </authorList>
    </citation>
    <scope>NUCLEOTIDE SEQUENCE</scope>
    <source>
        <strain evidence="3">CCFEE 5810</strain>
    </source>
</reference>
<feature type="compositionally biased region" description="Basic and acidic residues" evidence="1">
    <location>
        <begin position="560"/>
        <end position="569"/>
    </location>
</feature>
<feature type="compositionally biased region" description="Basic and acidic residues" evidence="1">
    <location>
        <begin position="23"/>
        <end position="46"/>
    </location>
</feature>
<organism evidence="3 4">
    <name type="scientific">Elasticomyces elasticus</name>
    <dbReference type="NCBI Taxonomy" id="574655"/>
    <lineage>
        <taxon>Eukaryota</taxon>
        <taxon>Fungi</taxon>
        <taxon>Dikarya</taxon>
        <taxon>Ascomycota</taxon>
        <taxon>Pezizomycotina</taxon>
        <taxon>Dothideomycetes</taxon>
        <taxon>Dothideomycetidae</taxon>
        <taxon>Mycosphaerellales</taxon>
        <taxon>Teratosphaeriaceae</taxon>
        <taxon>Elasticomyces</taxon>
    </lineage>
</organism>
<dbReference type="AlphaFoldDB" id="A0AAN7VWA8"/>
<evidence type="ECO:0000313" key="3">
    <source>
        <dbReference type="EMBL" id="KAK5705406.1"/>
    </source>
</evidence>
<dbReference type="InterPro" id="IPR019339">
    <property type="entry name" value="CIR_N_dom"/>
</dbReference>
<feature type="region of interest" description="Disordered" evidence="1">
    <location>
        <begin position="23"/>
        <end position="103"/>
    </location>
</feature>
<feature type="domain" description="CBF1-interacting co-repressor CIR N-terminal" evidence="2">
    <location>
        <begin position="10"/>
        <end position="46"/>
    </location>
</feature>
<gene>
    <name evidence="3" type="ORF">LTR97_002524</name>
</gene>
<feature type="compositionally biased region" description="Basic and acidic residues" evidence="1">
    <location>
        <begin position="216"/>
        <end position="235"/>
    </location>
</feature>
<feature type="region of interest" description="Disordered" evidence="1">
    <location>
        <begin position="276"/>
        <end position="346"/>
    </location>
</feature>
<dbReference type="PANTHER" id="PTHR22093:SF0">
    <property type="entry name" value="LEUKOCYTE RECEPTOR CLUSTER MEMBER 1"/>
    <property type="match status" value="1"/>
</dbReference>
<feature type="region of interest" description="Disordered" evidence="1">
    <location>
        <begin position="210"/>
        <end position="264"/>
    </location>
</feature>
<dbReference type="Proteomes" id="UP001310594">
    <property type="component" value="Unassembled WGS sequence"/>
</dbReference>
<feature type="region of interest" description="Disordered" evidence="1">
    <location>
        <begin position="551"/>
        <end position="582"/>
    </location>
</feature>
<accession>A0AAN7VWA8</accession>
<evidence type="ECO:0000256" key="1">
    <source>
        <dbReference type="SAM" id="MobiDB-lite"/>
    </source>
</evidence>
<feature type="compositionally biased region" description="Basic and acidic residues" evidence="1">
    <location>
        <begin position="69"/>
        <end position="89"/>
    </location>
</feature>
<feature type="compositionally biased region" description="Basic and acidic residues" evidence="1">
    <location>
        <begin position="276"/>
        <end position="296"/>
    </location>
</feature>
<evidence type="ECO:0000313" key="4">
    <source>
        <dbReference type="Proteomes" id="UP001310594"/>
    </source>
</evidence>
<comment type="caution">
    <text evidence="3">The sequence shown here is derived from an EMBL/GenBank/DDBJ whole genome shotgun (WGS) entry which is preliminary data.</text>
</comment>
<dbReference type="InterPro" id="IPR039875">
    <property type="entry name" value="LENG1-like"/>
</dbReference>
<dbReference type="EMBL" id="JAVRQU010000003">
    <property type="protein sequence ID" value="KAK5705406.1"/>
    <property type="molecule type" value="Genomic_DNA"/>
</dbReference>
<name>A0AAN7VWA8_9PEZI</name>
<proteinExistence type="predicted"/>
<feature type="compositionally biased region" description="Basic residues" evidence="1">
    <location>
        <begin position="313"/>
        <end position="326"/>
    </location>
</feature>